<accession>A0A1C3EU95</accession>
<dbReference type="EMBL" id="LYDR01000001">
    <property type="protein sequence ID" value="ODA36838.1"/>
    <property type="molecule type" value="Genomic_DNA"/>
</dbReference>
<feature type="region of interest" description="Disordered" evidence="1">
    <location>
        <begin position="244"/>
        <end position="309"/>
    </location>
</feature>
<protein>
    <recommendedName>
        <fullName evidence="4">Outer membrane protein beta-barrel domain-containing protein</fullName>
    </recommendedName>
</protein>
<evidence type="ECO:0000313" key="2">
    <source>
        <dbReference type="EMBL" id="ODA36838.1"/>
    </source>
</evidence>
<keyword evidence="3" id="KW-1185">Reference proteome</keyword>
<proteinExistence type="predicted"/>
<evidence type="ECO:0000313" key="3">
    <source>
        <dbReference type="Proteomes" id="UP000094828"/>
    </source>
</evidence>
<dbReference type="InterPro" id="IPR011250">
    <property type="entry name" value="OMP/PagP_B-barrel"/>
</dbReference>
<evidence type="ECO:0008006" key="4">
    <source>
        <dbReference type="Google" id="ProtNLM"/>
    </source>
</evidence>
<sequence>MNSKASHSTAGSENWHWLNLVASVSLLITMCGCTEGRLSSRWAMDHQDYARKYGKPYEERGARKLKRMAKQASDARFLEDDTGLTAEVMGAGDPLFMGGALGVNHYFTPAFSGRANIFGALSEPHTEGFLVGLDAGVRLNSPSRFSPFVGVGAMAGYTEREIEISDSLTISTGSSQQKCQETSSMMAIYPEVGATFWLNGHTAIQGYGRYLISTDSHSQDWMCGIGMTFLLSPRVNEIGNQGRSYQALPPAQSPAGNSSSPATEPFFVPADHVETDPTIAPDLPEPVSERPLSGNHTAPQLLPENESSR</sequence>
<dbReference type="AlphaFoldDB" id="A0A1C3EU95"/>
<gene>
    <name evidence="2" type="ORF">A6X21_01845</name>
</gene>
<dbReference type="Proteomes" id="UP000094828">
    <property type="component" value="Unassembled WGS sequence"/>
</dbReference>
<comment type="caution">
    <text evidence="2">The sequence shown here is derived from an EMBL/GenBank/DDBJ whole genome shotgun (WGS) entry which is preliminary data.</text>
</comment>
<reference evidence="2 3" key="1">
    <citation type="submission" date="2016-05" db="EMBL/GenBank/DDBJ databases">
        <title>Genomic and physiological characterization of Planctopirus sp. isolated from fresh water lake.</title>
        <authorList>
            <person name="Subhash Y."/>
            <person name="Ramana C."/>
        </authorList>
    </citation>
    <scope>NUCLEOTIDE SEQUENCE [LARGE SCALE GENOMIC DNA]</scope>
    <source>
        <strain evidence="2 3">JC280</strain>
    </source>
</reference>
<dbReference type="RefSeq" id="WP_068845151.1">
    <property type="nucleotide sequence ID" value="NZ_LYDR01000001.1"/>
</dbReference>
<dbReference type="SUPFAM" id="SSF56925">
    <property type="entry name" value="OMPA-like"/>
    <property type="match status" value="1"/>
</dbReference>
<dbReference type="Gene3D" id="2.40.160.20">
    <property type="match status" value="1"/>
</dbReference>
<organism evidence="2 3">
    <name type="scientific">Planctopirus hydrillae</name>
    <dbReference type="NCBI Taxonomy" id="1841610"/>
    <lineage>
        <taxon>Bacteria</taxon>
        <taxon>Pseudomonadati</taxon>
        <taxon>Planctomycetota</taxon>
        <taxon>Planctomycetia</taxon>
        <taxon>Planctomycetales</taxon>
        <taxon>Planctomycetaceae</taxon>
        <taxon>Planctopirus</taxon>
    </lineage>
</organism>
<evidence type="ECO:0000256" key="1">
    <source>
        <dbReference type="SAM" id="MobiDB-lite"/>
    </source>
</evidence>
<dbReference type="PROSITE" id="PS51257">
    <property type="entry name" value="PROKAR_LIPOPROTEIN"/>
    <property type="match status" value="1"/>
</dbReference>
<dbReference type="OrthoDB" id="258860at2"/>
<name>A0A1C3EU95_9PLAN</name>